<name>A0A2H0RNH7_9BACT</name>
<reference evidence="1 2" key="1">
    <citation type="submission" date="2017-09" db="EMBL/GenBank/DDBJ databases">
        <title>Depth-based differentiation of microbial function through sediment-hosted aquifers and enrichment of novel symbionts in the deep terrestrial subsurface.</title>
        <authorList>
            <person name="Probst A.J."/>
            <person name="Ladd B."/>
            <person name="Jarett J.K."/>
            <person name="Geller-Mcgrath D.E."/>
            <person name="Sieber C.M."/>
            <person name="Emerson J.B."/>
            <person name="Anantharaman K."/>
            <person name="Thomas B.C."/>
            <person name="Malmstrom R."/>
            <person name="Stieglmeier M."/>
            <person name="Klingl A."/>
            <person name="Woyke T."/>
            <person name="Ryan C.M."/>
            <person name="Banfield J.F."/>
        </authorList>
    </citation>
    <scope>NUCLEOTIDE SEQUENCE [LARGE SCALE GENOMIC DNA]</scope>
    <source>
        <strain evidence="1">CG10_big_fil_rev_8_21_14_0_10_50_16</strain>
    </source>
</reference>
<accession>A0A2H0RNH7</accession>
<evidence type="ECO:0000313" key="1">
    <source>
        <dbReference type="EMBL" id="PIR48068.1"/>
    </source>
</evidence>
<dbReference type="AlphaFoldDB" id="A0A2H0RNH7"/>
<organism evidence="1 2">
    <name type="scientific">Candidatus Uhrbacteria bacterium CG10_big_fil_rev_8_21_14_0_10_50_16</name>
    <dbReference type="NCBI Taxonomy" id="1975039"/>
    <lineage>
        <taxon>Bacteria</taxon>
        <taxon>Candidatus Uhriibacteriota</taxon>
    </lineage>
</organism>
<comment type="caution">
    <text evidence="1">The sequence shown here is derived from an EMBL/GenBank/DDBJ whole genome shotgun (WGS) entry which is preliminary data.</text>
</comment>
<evidence type="ECO:0000313" key="2">
    <source>
        <dbReference type="Proteomes" id="UP000230084"/>
    </source>
</evidence>
<protein>
    <submittedName>
        <fullName evidence="1">Uncharacterized protein</fullName>
    </submittedName>
</protein>
<proteinExistence type="predicted"/>
<sequence length="116" mass="13472">MFFCFRQKTDLQKPLGAHEPTYGRSLDLPPKLRLHGQHDQKQALFRSILVQFHIPRKDRLLVVREVHVDSLVAVLHKLGYTSFIGKVSTKWVTVNQSLFQNTDDRHLVNFVIIAII</sequence>
<dbReference type="Proteomes" id="UP000230084">
    <property type="component" value="Unassembled WGS sequence"/>
</dbReference>
<gene>
    <name evidence="1" type="ORF">COV06_01570</name>
</gene>
<dbReference type="EMBL" id="PCYM01000001">
    <property type="protein sequence ID" value="PIR48068.1"/>
    <property type="molecule type" value="Genomic_DNA"/>
</dbReference>